<evidence type="ECO:0000313" key="1">
    <source>
        <dbReference type="EMBL" id="MBB6469404.1"/>
    </source>
</evidence>
<dbReference type="Proteomes" id="UP000532373">
    <property type="component" value="Unassembled WGS sequence"/>
</dbReference>
<name>A0A8E2BFF4_9HYPH</name>
<gene>
    <name evidence="1" type="ORF">HNQ96_005294</name>
</gene>
<reference evidence="1 2" key="1">
    <citation type="submission" date="2020-08" db="EMBL/GenBank/DDBJ databases">
        <title>Genomic Encyclopedia of Type Strains, Phase IV (KMG-IV): sequencing the most valuable type-strain genomes for metagenomic binning, comparative biology and taxonomic classification.</title>
        <authorList>
            <person name="Goeker M."/>
        </authorList>
    </citation>
    <scope>NUCLEOTIDE SEQUENCE [LARGE SCALE GENOMIC DNA]</scope>
    <source>
        <strain evidence="1 2">DSM 17454</strain>
    </source>
</reference>
<sequence length="65" mass="6976">MLYTMSRLDADTLKAVQTLEKEIGSPLIAISGIDVANASLSDDKVRKVRDLEHDLGVVLVAVAPI</sequence>
<organism evidence="1 2">
    <name type="scientific">Aminobacter carboxidus</name>
    <dbReference type="NCBI Taxonomy" id="376165"/>
    <lineage>
        <taxon>Bacteria</taxon>
        <taxon>Pseudomonadati</taxon>
        <taxon>Pseudomonadota</taxon>
        <taxon>Alphaproteobacteria</taxon>
        <taxon>Hyphomicrobiales</taxon>
        <taxon>Phyllobacteriaceae</taxon>
        <taxon>Aminobacter</taxon>
    </lineage>
</organism>
<dbReference type="AlphaFoldDB" id="A0A8E2BFF4"/>
<accession>A0A8E2BFF4</accession>
<proteinExistence type="predicted"/>
<evidence type="ECO:0000313" key="2">
    <source>
        <dbReference type="Proteomes" id="UP000532373"/>
    </source>
</evidence>
<dbReference type="RefSeq" id="WP_184772755.1">
    <property type="nucleotide sequence ID" value="NZ_JACHGI010000016.1"/>
</dbReference>
<protein>
    <submittedName>
        <fullName evidence="1">Uncharacterized protein</fullName>
    </submittedName>
</protein>
<dbReference type="EMBL" id="JACHGI010000016">
    <property type="protein sequence ID" value="MBB6469404.1"/>
    <property type="molecule type" value="Genomic_DNA"/>
</dbReference>
<comment type="caution">
    <text evidence="1">The sequence shown here is derived from an EMBL/GenBank/DDBJ whole genome shotgun (WGS) entry which is preliminary data.</text>
</comment>